<dbReference type="GO" id="GO:0004190">
    <property type="term" value="F:aspartic-type endopeptidase activity"/>
    <property type="evidence" value="ECO:0007669"/>
    <property type="project" value="UniProtKB-KW"/>
</dbReference>
<evidence type="ECO:0000259" key="7">
    <source>
        <dbReference type="PROSITE" id="PS51767"/>
    </source>
</evidence>
<dbReference type="PROSITE" id="PS51767">
    <property type="entry name" value="PEPTIDASE_A1"/>
    <property type="match status" value="1"/>
</dbReference>
<evidence type="ECO:0000313" key="9">
    <source>
        <dbReference type="Proteomes" id="UP001202328"/>
    </source>
</evidence>
<dbReference type="PANTHER" id="PTHR47967:SF128">
    <property type="entry name" value="ASPARTIC PROTEINASE CDR1-LIKE"/>
    <property type="match status" value="1"/>
</dbReference>
<dbReference type="Pfam" id="PF14541">
    <property type="entry name" value="TAXi_C"/>
    <property type="match status" value="1"/>
</dbReference>
<dbReference type="EMBL" id="JAJJMB010008687">
    <property type="protein sequence ID" value="KAI3921424.1"/>
    <property type="molecule type" value="Genomic_DNA"/>
</dbReference>
<dbReference type="InterPro" id="IPR033121">
    <property type="entry name" value="PEPTIDASE_A1"/>
</dbReference>
<dbReference type="InterPro" id="IPR032861">
    <property type="entry name" value="TAXi_N"/>
</dbReference>
<feature type="domain" description="Peptidase A1" evidence="7">
    <location>
        <begin position="99"/>
        <end position="432"/>
    </location>
</feature>
<proteinExistence type="inferred from homology"/>
<comment type="similarity">
    <text evidence="1">Belongs to the peptidase A1 family.</text>
</comment>
<evidence type="ECO:0000256" key="2">
    <source>
        <dbReference type="ARBA" id="ARBA00022670"/>
    </source>
</evidence>
<dbReference type="SUPFAM" id="SSF50630">
    <property type="entry name" value="Acid proteases"/>
    <property type="match status" value="1"/>
</dbReference>
<evidence type="ECO:0000313" key="8">
    <source>
        <dbReference type="EMBL" id="KAI3921424.1"/>
    </source>
</evidence>
<dbReference type="GO" id="GO:0005576">
    <property type="term" value="C:extracellular region"/>
    <property type="evidence" value="ECO:0007669"/>
    <property type="project" value="TreeGrafter"/>
</dbReference>
<dbReference type="PANTHER" id="PTHR47967">
    <property type="entry name" value="OS07G0603500 PROTEIN-RELATED"/>
    <property type="match status" value="1"/>
</dbReference>
<dbReference type="InterPro" id="IPR034161">
    <property type="entry name" value="Pepsin-like_plant"/>
</dbReference>
<dbReference type="Pfam" id="PF14543">
    <property type="entry name" value="TAXi_N"/>
    <property type="match status" value="1"/>
</dbReference>
<keyword evidence="4" id="KW-0378">Hydrolase</keyword>
<evidence type="ECO:0000256" key="5">
    <source>
        <dbReference type="ARBA" id="ARBA00023180"/>
    </source>
</evidence>
<dbReference type="Proteomes" id="UP001202328">
    <property type="component" value="Unassembled WGS sequence"/>
</dbReference>
<protein>
    <recommendedName>
        <fullName evidence="7">Peptidase A1 domain-containing protein</fullName>
    </recommendedName>
</protein>
<keyword evidence="6" id="KW-0732">Signal</keyword>
<keyword evidence="9" id="KW-1185">Reference proteome</keyword>
<comment type="caution">
    <text evidence="8">The sequence shown here is derived from an EMBL/GenBank/DDBJ whole genome shotgun (WGS) entry which is preliminary data.</text>
</comment>
<dbReference type="InterPro" id="IPR021109">
    <property type="entry name" value="Peptidase_aspartic_dom_sf"/>
</dbReference>
<accession>A0AAD4XKS3</accession>
<feature type="chain" id="PRO_5042183870" description="Peptidase A1 domain-containing protein" evidence="6">
    <location>
        <begin position="28"/>
        <end position="439"/>
    </location>
</feature>
<dbReference type="InterPro" id="IPR032799">
    <property type="entry name" value="TAXi_C"/>
</dbReference>
<reference evidence="8" key="1">
    <citation type="submission" date="2022-04" db="EMBL/GenBank/DDBJ databases">
        <title>A functionally conserved STORR gene fusion in Papaver species that diverged 16.8 million years ago.</title>
        <authorList>
            <person name="Catania T."/>
        </authorList>
    </citation>
    <scope>NUCLEOTIDE SEQUENCE</scope>
    <source>
        <strain evidence="8">S-188037</strain>
    </source>
</reference>
<evidence type="ECO:0000256" key="3">
    <source>
        <dbReference type="ARBA" id="ARBA00022750"/>
    </source>
</evidence>
<dbReference type="InterPro" id="IPR051708">
    <property type="entry name" value="Plant_Aspart_Prot_A1"/>
</dbReference>
<evidence type="ECO:0000256" key="4">
    <source>
        <dbReference type="ARBA" id="ARBA00022801"/>
    </source>
</evidence>
<evidence type="ECO:0000256" key="6">
    <source>
        <dbReference type="SAM" id="SignalP"/>
    </source>
</evidence>
<keyword evidence="3" id="KW-0064">Aspartyl protease</keyword>
<dbReference type="Gene3D" id="2.40.70.10">
    <property type="entry name" value="Acid Proteases"/>
    <property type="match status" value="2"/>
</dbReference>
<feature type="signal peptide" evidence="6">
    <location>
        <begin position="1"/>
        <end position="27"/>
    </location>
</feature>
<keyword evidence="2" id="KW-0645">Protease</keyword>
<dbReference type="GO" id="GO:0006508">
    <property type="term" value="P:proteolysis"/>
    <property type="evidence" value="ECO:0007669"/>
    <property type="project" value="UniProtKB-KW"/>
</dbReference>
<name>A0AAD4XKS3_9MAGN</name>
<gene>
    <name evidence="8" type="ORF">MKW98_013358</name>
</gene>
<evidence type="ECO:0000256" key="1">
    <source>
        <dbReference type="ARBA" id="ARBA00007447"/>
    </source>
</evidence>
<sequence length="439" mass="48843">MATSSSSALLPPVVLILLSSCFICATSFSFSDHKPNTKPVGFTARLIHRDSPESPLYDPKLTDAERMRNAEQQSIERYNLFARRPNDVRAPVTHRTSEYVISFGVGTPPVDTYALVDTSSDITWIQCRPCEKCFPQETGVPIFDPRKSSSYVKVGCEDPICSGEFPGSLTCDLDGIYCQYDQSYYDSAQSQGILSIDNFSFLDNRNSIPANPAGVAGIPGVFGLNKQALSFISQRGFNRFSHCFVPRGSRQTTLLRFGEDAIITDETTPMVEFGNDNMKFYYVSLEGISVGHTRLDIPEGTFKTAKSGYRGVIIDTGSTNTDLAGDAYDLLLAELMKQITLLKRVSLPKYDLCYLVTMEQLNGFPKITYHFSGLNHTLEGWNAWSPVIFDGYSATVCLKFKRTKRALTIIGSQHLQNVNVGYDLRNKVISLQDRVCTQD</sequence>
<dbReference type="AlphaFoldDB" id="A0AAD4XKS3"/>
<organism evidence="8 9">
    <name type="scientific">Papaver atlanticum</name>
    <dbReference type="NCBI Taxonomy" id="357466"/>
    <lineage>
        <taxon>Eukaryota</taxon>
        <taxon>Viridiplantae</taxon>
        <taxon>Streptophyta</taxon>
        <taxon>Embryophyta</taxon>
        <taxon>Tracheophyta</taxon>
        <taxon>Spermatophyta</taxon>
        <taxon>Magnoliopsida</taxon>
        <taxon>Ranunculales</taxon>
        <taxon>Papaveraceae</taxon>
        <taxon>Papaveroideae</taxon>
        <taxon>Papaver</taxon>
    </lineage>
</organism>
<dbReference type="CDD" id="cd05476">
    <property type="entry name" value="pepsin_A_like_plant"/>
    <property type="match status" value="1"/>
</dbReference>
<keyword evidence="5" id="KW-0325">Glycoprotein</keyword>